<accession>A0A2T2YBA7</accession>
<reference evidence="1 2" key="1">
    <citation type="submission" date="2018-03" db="EMBL/GenBank/DDBJ databases">
        <title>Adhaeribacter sp. HMF7605 Genome sequencing and assembly.</title>
        <authorList>
            <person name="Kang H."/>
            <person name="Kang J."/>
            <person name="Cha I."/>
            <person name="Kim H."/>
            <person name="Joh K."/>
        </authorList>
    </citation>
    <scope>NUCLEOTIDE SEQUENCE [LARGE SCALE GENOMIC DNA]</scope>
    <source>
        <strain evidence="1 2">HMF7605</strain>
    </source>
</reference>
<proteinExistence type="predicted"/>
<protein>
    <submittedName>
        <fullName evidence="1">Uncharacterized protein</fullName>
    </submittedName>
</protein>
<keyword evidence="2" id="KW-1185">Reference proteome</keyword>
<dbReference type="AlphaFoldDB" id="A0A2T2YBA7"/>
<sequence>MILNNLVECRNGSTLQQSFLSENLPIIHRKESEYLATHNKPKTRYLHNIIYGFKEEIICNSLI</sequence>
<name>A0A2T2YBA7_9BACT</name>
<dbReference type="EMBL" id="PYFT01000001">
    <property type="protein sequence ID" value="PSR52728.1"/>
    <property type="molecule type" value="Genomic_DNA"/>
</dbReference>
<comment type="caution">
    <text evidence="1">The sequence shown here is derived from an EMBL/GenBank/DDBJ whole genome shotgun (WGS) entry which is preliminary data.</text>
</comment>
<evidence type="ECO:0000313" key="1">
    <source>
        <dbReference type="EMBL" id="PSR52728.1"/>
    </source>
</evidence>
<gene>
    <name evidence="1" type="ORF">AHMF7605_03905</name>
</gene>
<evidence type="ECO:0000313" key="2">
    <source>
        <dbReference type="Proteomes" id="UP000240357"/>
    </source>
</evidence>
<organism evidence="1 2">
    <name type="scientific">Adhaeribacter arboris</name>
    <dbReference type="NCBI Taxonomy" id="2072846"/>
    <lineage>
        <taxon>Bacteria</taxon>
        <taxon>Pseudomonadati</taxon>
        <taxon>Bacteroidota</taxon>
        <taxon>Cytophagia</taxon>
        <taxon>Cytophagales</taxon>
        <taxon>Hymenobacteraceae</taxon>
        <taxon>Adhaeribacter</taxon>
    </lineage>
</organism>
<dbReference type="Proteomes" id="UP000240357">
    <property type="component" value="Unassembled WGS sequence"/>
</dbReference>